<protein>
    <submittedName>
        <fullName evidence="1">Uncharacterized protein</fullName>
    </submittedName>
</protein>
<gene>
    <name evidence="1" type="ORF">JT362_15790</name>
</gene>
<organism evidence="1 2">
    <name type="scientific">Actinophytocola gossypii</name>
    <dbReference type="NCBI Taxonomy" id="2812003"/>
    <lineage>
        <taxon>Bacteria</taxon>
        <taxon>Bacillati</taxon>
        <taxon>Actinomycetota</taxon>
        <taxon>Actinomycetes</taxon>
        <taxon>Pseudonocardiales</taxon>
        <taxon>Pseudonocardiaceae</taxon>
    </lineage>
</organism>
<dbReference type="Proteomes" id="UP001156441">
    <property type="component" value="Unassembled WGS sequence"/>
</dbReference>
<dbReference type="RefSeq" id="WP_260191979.1">
    <property type="nucleotide sequence ID" value="NZ_JAFFZE010000012.1"/>
</dbReference>
<evidence type="ECO:0000313" key="2">
    <source>
        <dbReference type="Proteomes" id="UP001156441"/>
    </source>
</evidence>
<accession>A0ABT2J9Q7</accession>
<name>A0ABT2J9Q7_9PSEU</name>
<proteinExistence type="predicted"/>
<evidence type="ECO:0000313" key="1">
    <source>
        <dbReference type="EMBL" id="MCT2584585.1"/>
    </source>
</evidence>
<dbReference type="EMBL" id="JAFFZE010000012">
    <property type="protein sequence ID" value="MCT2584585.1"/>
    <property type="molecule type" value="Genomic_DNA"/>
</dbReference>
<sequence length="111" mass="12349">MTISDLVTAWEDAYQKYGEPNEDFVAVTRDVANAWRALGKDNELPWWLAAAVCTAVEAFEHQAEDWESHAQAATRRFTPHELLVGKLRTDEADQARPTPCDTCAAVVDNAS</sequence>
<keyword evidence="2" id="KW-1185">Reference proteome</keyword>
<comment type="caution">
    <text evidence="1">The sequence shown here is derived from an EMBL/GenBank/DDBJ whole genome shotgun (WGS) entry which is preliminary data.</text>
</comment>
<reference evidence="1 2" key="1">
    <citation type="submission" date="2021-02" db="EMBL/GenBank/DDBJ databases">
        <title>Actinophytocola xerophila sp. nov., isolated from soil of cotton cropping field.</title>
        <authorList>
            <person name="Huang R."/>
            <person name="Chen X."/>
            <person name="Ge X."/>
            <person name="Liu W."/>
        </authorList>
    </citation>
    <scope>NUCLEOTIDE SEQUENCE [LARGE SCALE GENOMIC DNA]</scope>
    <source>
        <strain evidence="1 2">S1-96</strain>
    </source>
</reference>